<dbReference type="InterPro" id="IPR013815">
    <property type="entry name" value="ATP_grasp_subdomain_1"/>
</dbReference>
<dbReference type="PANTHER" id="PTHR43585">
    <property type="entry name" value="FUMIPYRROLE BIOSYNTHESIS PROTEIN C"/>
    <property type="match status" value="1"/>
</dbReference>
<dbReference type="PROSITE" id="PS50975">
    <property type="entry name" value="ATP_GRASP"/>
    <property type="match status" value="1"/>
</dbReference>
<keyword evidence="1" id="KW-0436">Ligase</keyword>
<dbReference type="NCBIfam" id="NF009406">
    <property type="entry name" value="PRK12767.1-5"/>
    <property type="match status" value="1"/>
</dbReference>
<keyword evidence="7" id="KW-1185">Reference proteome</keyword>
<dbReference type="GO" id="GO:0046872">
    <property type="term" value="F:metal ion binding"/>
    <property type="evidence" value="ECO:0007669"/>
    <property type="project" value="InterPro"/>
</dbReference>
<evidence type="ECO:0000313" key="7">
    <source>
        <dbReference type="Proteomes" id="UP000009229"/>
    </source>
</evidence>
<dbReference type="Pfam" id="PF21360">
    <property type="entry name" value="PylC-like_N"/>
    <property type="match status" value="1"/>
</dbReference>
<dbReference type="Gene3D" id="3.30.470.20">
    <property type="entry name" value="ATP-grasp fold, B domain"/>
    <property type="match status" value="1"/>
</dbReference>
<dbReference type="InterPro" id="IPR048764">
    <property type="entry name" value="PylC_N"/>
</dbReference>
<evidence type="ECO:0000256" key="1">
    <source>
        <dbReference type="ARBA" id="ARBA00022598"/>
    </source>
</evidence>
<dbReference type="SUPFAM" id="SSF56059">
    <property type="entry name" value="Glutathione synthetase ATP-binding domain-like"/>
    <property type="match status" value="1"/>
</dbReference>
<dbReference type="EMBL" id="CP002770">
    <property type="protein sequence ID" value="AEG15305.1"/>
    <property type="molecule type" value="Genomic_DNA"/>
</dbReference>
<keyword evidence="2 4" id="KW-0547">Nucleotide-binding</keyword>
<gene>
    <name evidence="6" type="ordered locus">Desku_1736</name>
</gene>
<accession>A0AAU8PD12</accession>
<organism evidence="6 7">
    <name type="scientific">Desulfofundulus kuznetsovii (strain DSM 6115 / VKM B-1805 / 17)</name>
    <name type="common">Desulfotomaculum kuznetsovii</name>
    <dbReference type="NCBI Taxonomy" id="760568"/>
    <lineage>
        <taxon>Bacteria</taxon>
        <taxon>Bacillati</taxon>
        <taxon>Bacillota</taxon>
        <taxon>Clostridia</taxon>
        <taxon>Eubacteriales</taxon>
        <taxon>Peptococcaceae</taxon>
        <taxon>Desulfofundulus</taxon>
    </lineage>
</organism>
<proteinExistence type="predicted"/>
<dbReference type="RefSeq" id="WP_013822819.1">
    <property type="nucleotide sequence ID" value="NC_015573.1"/>
</dbReference>
<dbReference type="AlphaFoldDB" id="A0AAU8PD12"/>
<dbReference type="Proteomes" id="UP000009229">
    <property type="component" value="Chromosome"/>
</dbReference>
<evidence type="ECO:0000256" key="3">
    <source>
        <dbReference type="ARBA" id="ARBA00022840"/>
    </source>
</evidence>
<evidence type="ECO:0000313" key="6">
    <source>
        <dbReference type="EMBL" id="AEG15305.1"/>
    </source>
</evidence>
<protein>
    <submittedName>
        <fullName evidence="6">ATP-grasp fold domain protein, DUF201-type</fullName>
    </submittedName>
</protein>
<sequence length="324" mass="36341">MNILLTSIGRRVAIIDFFKEALSGQGLVMTTDADPTAPGLYRADKGFIVPRVTEKGYIDTLLEICRVHTIGVIIPFIDPELPVLARAKERFQDFNIQVLISSAAVIDICRDKLRTAQFFNSHGIPSPSTFTTTDNLSDIAFPVVLKPRFGSSSLGIVECRNLNELEFYSKLRDDFILQEKVGGIEVTTDVLCDFEGRILSMVPRKRLKVRSGEVERAVTIGLEVIRPWVEKVFTVLKAIGPLNIQCFITDDGPKFTEINPRFGGGYPLAHKAGADFPRKIINLIQGKTVEAEIGKYEKGLVMMRYDDAIFLREDQLYHGKGYYF</sequence>
<dbReference type="PANTHER" id="PTHR43585:SF2">
    <property type="entry name" value="ATP-GRASP ENZYME FSQD"/>
    <property type="match status" value="1"/>
</dbReference>
<dbReference type="Gene3D" id="3.30.1490.20">
    <property type="entry name" value="ATP-grasp fold, A domain"/>
    <property type="match status" value="1"/>
</dbReference>
<name>A0AAU8PD12_DESK7</name>
<evidence type="ECO:0000256" key="4">
    <source>
        <dbReference type="PROSITE-ProRule" id="PRU00409"/>
    </source>
</evidence>
<feature type="domain" description="ATP-grasp" evidence="5">
    <location>
        <begin position="116"/>
        <end position="285"/>
    </location>
</feature>
<dbReference type="Pfam" id="PF15632">
    <property type="entry name" value="ATPgrasp_Ter"/>
    <property type="match status" value="1"/>
</dbReference>
<dbReference type="GO" id="GO:0016874">
    <property type="term" value="F:ligase activity"/>
    <property type="evidence" value="ECO:0007669"/>
    <property type="project" value="UniProtKB-KW"/>
</dbReference>
<dbReference type="GO" id="GO:0005524">
    <property type="term" value="F:ATP binding"/>
    <property type="evidence" value="ECO:0007669"/>
    <property type="project" value="UniProtKB-UniRule"/>
</dbReference>
<dbReference type="InterPro" id="IPR011761">
    <property type="entry name" value="ATP-grasp"/>
</dbReference>
<dbReference type="KEGG" id="dku:Desku_1736"/>
<evidence type="ECO:0000259" key="5">
    <source>
        <dbReference type="PROSITE" id="PS50975"/>
    </source>
</evidence>
<keyword evidence="3 4" id="KW-0067">ATP-binding</keyword>
<reference evidence="7" key="1">
    <citation type="submission" date="2011-05" db="EMBL/GenBank/DDBJ databases">
        <title>Complete sequence of Desulfotomaculum kuznetsovii DSM 6115.</title>
        <authorList>
            <person name="Lucas S."/>
            <person name="Han J."/>
            <person name="Lapidus A."/>
            <person name="Cheng J.-F."/>
            <person name="Goodwin L."/>
            <person name="Pitluck S."/>
            <person name="Peters L."/>
            <person name="Mikhailova N."/>
            <person name="Lu M."/>
            <person name="Saunders E."/>
            <person name="Han C."/>
            <person name="Tapia R."/>
            <person name="Land M."/>
            <person name="Hauser L."/>
            <person name="Kyrpides N."/>
            <person name="Ivanova N."/>
            <person name="Pagani I."/>
            <person name="Nazina T."/>
            <person name="Ivanova A."/>
            <person name="Parshina S."/>
            <person name="Kuever J."/>
            <person name="Muyzer G."/>
            <person name="Plugge C."/>
            <person name="Stams A."/>
            <person name="Woyke T."/>
        </authorList>
    </citation>
    <scope>NUCLEOTIDE SEQUENCE [LARGE SCALE GENOMIC DNA]</scope>
    <source>
        <strain evidence="7">DSM 6115 / VKM B-1805 / 17</strain>
    </source>
</reference>
<evidence type="ECO:0000256" key="2">
    <source>
        <dbReference type="ARBA" id="ARBA00022741"/>
    </source>
</evidence>
<dbReference type="NCBIfam" id="NF009405">
    <property type="entry name" value="PRK12767.1-4"/>
    <property type="match status" value="1"/>
</dbReference>
<dbReference type="InterPro" id="IPR052032">
    <property type="entry name" value="ATP-dep_AA_Ligase"/>
</dbReference>
<dbReference type="Gene3D" id="3.40.50.20">
    <property type="match status" value="1"/>
</dbReference>